<dbReference type="PANTHER" id="PTHR43537:SF5">
    <property type="entry name" value="UXU OPERON TRANSCRIPTIONAL REGULATOR"/>
    <property type="match status" value="1"/>
</dbReference>
<sequence length="241" mass="27636">MKERHPPAPPAEDSPGEPRGHYSGEELYVALRRDLISNRTPGGTILQESDIAHRYDVSRTPVREALQRLHQDNLIERKGRFYMVVQPHVDRIRELYEFREAIEASTVVLCCRRASDADLAHIVHLVDEQYRAAGEKRFHDYERFDALFHVAIAKGGDNRLLARQLEVSYDQIWFSRVGHLISIPEYSVDATIAGHRRIVDALVRRDEGVARAEMISHLRSAIELTERASPRSKRAGKRRAS</sequence>
<dbReference type="EMBL" id="CP152276">
    <property type="protein sequence ID" value="XAE41282.1"/>
    <property type="molecule type" value="Genomic_DNA"/>
</dbReference>
<dbReference type="SUPFAM" id="SSF46785">
    <property type="entry name" value="Winged helix' DNA-binding domain"/>
    <property type="match status" value="1"/>
</dbReference>
<dbReference type="InterPro" id="IPR036390">
    <property type="entry name" value="WH_DNA-bd_sf"/>
</dbReference>
<evidence type="ECO:0000313" key="6">
    <source>
        <dbReference type="EMBL" id="XAE41282.1"/>
    </source>
</evidence>
<dbReference type="PROSITE" id="PS50949">
    <property type="entry name" value="HTH_GNTR"/>
    <property type="match status" value="1"/>
</dbReference>
<evidence type="ECO:0000313" key="7">
    <source>
        <dbReference type="Proteomes" id="UP001449795"/>
    </source>
</evidence>
<dbReference type="InterPro" id="IPR036388">
    <property type="entry name" value="WH-like_DNA-bd_sf"/>
</dbReference>
<accession>A0ABZ3D0K7</accession>
<dbReference type="Gene3D" id="1.20.120.530">
    <property type="entry name" value="GntR ligand-binding domain-like"/>
    <property type="match status" value="1"/>
</dbReference>
<dbReference type="Pfam" id="PF07729">
    <property type="entry name" value="FCD"/>
    <property type="match status" value="1"/>
</dbReference>
<dbReference type="SMART" id="SM00895">
    <property type="entry name" value="FCD"/>
    <property type="match status" value="1"/>
</dbReference>
<organism evidence="6 7">
    <name type="scientific">Nguyenibacter vanlangensis</name>
    <dbReference type="NCBI Taxonomy" id="1216886"/>
    <lineage>
        <taxon>Bacteria</taxon>
        <taxon>Pseudomonadati</taxon>
        <taxon>Pseudomonadota</taxon>
        <taxon>Alphaproteobacteria</taxon>
        <taxon>Acetobacterales</taxon>
        <taxon>Acetobacteraceae</taxon>
        <taxon>Nguyenibacter</taxon>
    </lineage>
</organism>
<dbReference type="SMART" id="SM00345">
    <property type="entry name" value="HTH_GNTR"/>
    <property type="match status" value="1"/>
</dbReference>
<dbReference type="PRINTS" id="PR00035">
    <property type="entry name" value="HTHGNTR"/>
</dbReference>
<dbReference type="Proteomes" id="UP001449795">
    <property type="component" value="Chromosome"/>
</dbReference>
<name>A0ABZ3D0K7_9PROT</name>
<dbReference type="RefSeq" id="WP_342627246.1">
    <property type="nucleotide sequence ID" value="NZ_CP152276.1"/>
</dbReference>
<reference evidence="6 7" key="1">
    <citation type="submission" date="2024-04" db="EMBL/GenBank/DDBJ databases">
        <title>Complete genome sequence of Nguyenibacter vanlangesis HBCM-1154, a strain capable of nitrogen fixation, IAA production, and phosphorus solubilization isolated from sugarcane soil.</title>
        <authorList>
            <person name="MY HANH P."/>
        </authorList>
    </citation>
    <scope>NUCLEOTIDE SEQUENCE [LARGE SCALE GENOMIC DNA]</scope>
    <source>
        <strain evidence="6 7">HBCM 1154</strain>
    </source>
</reference>
<feature type="region of interest" description="Disordered" evidence="4">
    <location>
        <begin position="1"/>
        <end position="22"/>
    </location>
</feature>
<proteinExistence type="predicted"/>
<protein>
    <submittedName>
        <fullName evidence="6">GntR family transcriptional regulator</fullName>
    </submittedName>
</protein>
<evidence type="ECO:0000256" key="4">
    <source>
        <dbReference type="SAM" id="MobiDB-lite"/>
    </source>
</evidence>
<dbReference type="InterPro" id="IPR011711">
    <property type="entry name" value="GntR_C"/>
</dbReference>
<dbReference type="Gene3D" id="1.10.10.10">
    <property type="entry name" value="Winged helix-like DNA-binding domain superfamily/Winged helix DNA-binding domain"/>
    <property type="match status" value="1"/>
</dbReference>
<evidence type="ECO:0000256" key="1">
    <source>
        <dbReference type="ARBA" id="ARBA00023015"/>
    </source>
</evidence>
<keyword evidence="7" id="KW-1185">Reference proteome</keyword>
<gene>
    <name evidence="6" type="ORF">AAC691_13300</name>
</gene>
<evidence type="ECO:0000256" key="3">
    <source>
        <dbReference type="ARBA" id="ARBA00023163"/>
    </source>
</evidence>
<dbReference type="SUPFAM" id="SSF48008">
    <property type="entry name" value="GntR ligand-binding domain-like"/>
    <property type="match status" value="1"/>
</dbReference>
<dbReference type="Pfam" id="PF00392">
    <property type="entry name" value="GntR"/>
    <property type="match status" value="1"/>
</dbReference>
<feature type="domain" description="HTH gntR-type" evidence="5">
    <location>
        <begin position="21"/>
        <end position="87"/>
    </location>
</feature>
<evidence type="ECO:0000259" key="5">
    <source>
        <dbReference type="PROSITE" id="PS50949"/>
    </source>
</evidence>
<evidence type="ECO:0000256" key="2">
    <source>
        <dbReference type="ARBA" id="ARBA00023125"/>
    </source>
</evidence>
<keyword evidence="2" id="KW-0238">DNA-binding</keyword>
<dbReference type="InterPro" id="IPR008920">
    <property type="entry name" value="TF_FadR/GntR_C"/>
</dbReference>
<keyword evidence="1" id="KW-0805">Transcription regulation</keyword>
<keyword evidence="3" id="KW-0804">Transcription</keyword>
<dbReference type="PANTHER" id="PTHR43537">
    <property type="entry name" value="TRANSCRIPTIONAL REGULATOR, GNTR FAMILY"/>
    <property type="match status" value="1"/>
</dbReference>
<dbReference type="InterPro" id="IPR000524">
    <property type="entry name" value="Tscrpt_reg_HTH_GntR"/>
</dbReference>